<gene>
    <name evidence="5" type="ORF">DICVIV_13346</name>
</gene>
<dbReference type="SMART" id="SM00028">
    <property type="entry name" value="TPR"/>
    <property type="match status" value="2"/>
</dbReference>
<dbReference type="PANTHER" id="PTHR12558:SF13">
    <property type="entry name" value="CELL DIVISION CYCLE PROTEIN 27 HOMOLOG"/>
    <property type="match status" value="1"/>
</dbReference>
<organism evidence="5 6">
    <name type="scientific">Dictyocaulus viviparus</name>
    <name type="common">Bovine lungworm</name>
    <dbReference type="NCBI Taxonomy" id="29172"/>
    <lineage>
        <taxon>Eukaryota</taxon>
        <taxon>Metazoa</taxon>
        <taxon>Ecdysozoa</taxon>
        <taxon>Nematoda</taxon>
        <taxon>Chromadorea</taxon>
        <taxon>Rhabditida</taxon>
        <taxon>Rhabditina</taxon>
        <taxon>Rhabditomorpha</taxon>
        <taxon>Strongyloidea</taxon>
        <taxon>Metastrongylidae</taxon>
        <taxon>Dictyocaulus</taxon>
    </lineage>
</organism>
<dbReference type="Proteomes" id="UP000053766">
    <property type="component" value="Unassembled WGS sequence"/>
</dbReference>
<feature type="repeat" description="TPR" evidence="4">
    <location>
        <begin position="212"/>
        <end position="245"/>
    </location>
</feature>
<sequence length="274" mass="31193">MFRTIVGRAVASAAGLQFCATAICLSDKELSKKPKWYQKDVLELETSLKTLGRRGFTDSPTVLSEAFDTLKKFSDFSNVEVQWRLARACVEKSVFSKCVKEKTNLLHEAVEYAKKAFALDLDNHCAGAHKCKGVFKHAIFMYAIALSMLQDIDKKADRTADIIKHFELASEIDSNDAYTCHLLGVVHYRKKNYEEALSLFEKAEKIKEKFSVRNLYYMGLTLQDTGKTKEAIRSYIAAYKLRPSSEYDIMARSQAKAKLLKLNVSKEEYEEGKY</sequence>
<keyword evidence="1 4" id="KW-0802">TPR repeat</keyword>
<dbReference type="EMBL" id="KN717049">
    <property type="protein sequence ID" value="KJH40693.1"/>
    <property type="molecule type" value="Genomic_DNA"/>
</dbReference>
<dbReference type="GO" id="GO:0007091">
    <property type="term" value="P:metaphase/anaphase transition of mitotic cell cycle"/>
    <property type="evidence" value="ECO:0007669"/>
    <property type="project" value="TreeGrafter"/>
</dbReference>
<evidence type="ECO:0000256" key="4">
    <source>
        <dbReference type="PROSITE-ProRule" id="PRU00339"/>
    </source>
</evidence>
<accession>A0A0D8X826</accession>
<reference evidence="6" key="2">
    <citation type="journal article" date="2016" name="Sci. Rep.">
        <title>Dictyocaulus viviparus genome, variome and transcriptome elucidate lungworm biology and support future intervention.</title>
        <authorList>
            <person name="McNulty S.N."/>
            <person name="Strube C."/>
            <person name="Rosa B.A."/>
            <person name="Martin J.C."/>
            <person name="Tyagi R."/>
            <person name="Choi Y.J."/>
            <person name="Wang Q."/>
            <person name="Hallsworth Pepin K."/>
            <person name="Zhang X."/>
            <person name="Ozersky P."/>
            <person name="Wilson R.K."/>
            <person name="Sternberg P.W."/>
            <person name="Gasser R.B."/>
            <person name="Mitreva M."/>
        </authorList>
    </citation>
    <scope>NUCLEOTIDE SEQUENCE [LARGE SCALE GENOMIC DNA]</scope>
    <source>
        <strain evidence="6">HannoverDv2000</strain>
    </source>
</reference>
<evidence type="ECO:0000313" key="5">
    <source>
        <dbReference type="EMBL" id="KJH40693.1"/>
    </source>
</evidence>
<dbReference type="PANTHER" id="PTHR12558">
    <property type="entry name" value="CELL DIVISION CYCLE 16,23,27"/>
    <property type="match status" value="1"/>
</dbReference>
<dbReference type="InterPro" id="IPR019734">
    <property type="entry name" value="TPR_rpt"/>
</dbReference>
<dbReference type="GO" id="GO:0005680">
    <property type="term" value="C:anaphase-promoting complex"/>
    <property type="evidence" value="ECO:0007669"/>
    <property type="project" value="TreeGrafter"/>
</dbReference>
<evidence type="ECO:0000256" key="2">
    <source>
        <dbReference type="ARBA" id="ARBA00038210"/>
    </source>
</evidence>
<dbReference type="Pfam" id="PF12895">
    <property type="entry name" value="ANAPC3"/>
    <property type="match status" value="1"/>
</dbReference>
<keyword evidence="6" id="KW-1185">Reference proteome</keyword>
<comment type="similarity">
    <text evidence="2">Belongs to the APC3/CDC27 family.</text>
</comment>
<dbReference type="PROSITE" id="PS50005">
    <property type="entry name" value="TPR"/>
    <property type="match status" value="2"/>
</dbReference>
<dbReference type="GO" id="GO:0005737">
    <property type="term" value="C:cytoplasm"/>
    <property type="evidence" value="ECO:0007669"/>
    <property type="project" value="TreeGrafter"/>
</dbReference>
<dbReference type="InterPro" id="IPR011990">
    <property type="entry name" value="TPR-like_helical_dom_sf"/>
</dbReference>
<evidence type="ECO:0000313" key="6">
    <source>
        <dbReference type="Proteomes" id="UP000053766"/>
    </source>
</evidence>
<proteinExistence type="inferred from homology"/>
<name>A0A0D8X826_DICVI</name>
<feature type="repeat" description="TPR" evidence="4">
    <location>
        <begin position="177"/>
        <end position="210"/>
    </location>
</feature>
<evidence type="ECO:0000256" key="3">
    <source>
        <dbReference type="ARBA" id="ARBA00039307"/>
    </source>
</evidence>
<dbReference type="Gene3D" id="1.25.40.10">
    <property type="entry name" value="Tetratricopeptide repeat domain"/>
    <property type="match status" value="1"/>
</dbReference>
<dbReference type="GO" id="GO:0051301">
    <property type="term" value="P:cell division"/>
    <property type="evidence" value="ECO:0007669"/>
    <property type="project" value="TreeGrafter"/>
</dbReference>
<dbReference type="SUPFAM" id="SSF48452">
    <property type="entry name" value="TPR-like"/>
    <property type="match status" value="1"/>
</dbReference>
<dbReference type="AlphaFoldDB" id="A0A0D8X826"/>
<dbReference type="GO" id="GO:0031145">
    <property type="term" value="P:anaphase-promoting complex-dependent catabolic process"/>
    <property type="evidence" value="ECO:0007669"/>
    <property type="project" value="TreeGrafter"/>
</dbReference>
<evidence type="ECO:0000256" key="1">
    <source>
        <dbReference type="ARBA" id="ARBA00022803"/>
    </source>
</evidence>
<reference evidence="5 6" key="1">
    <citation type="submission" date="2013-11" db="EMBL/GenBank/DDBJ databases">
        <title>Draft genome of the bovine lungworm Dictyocaulus viviparus.</title>
        <authorList>
            <person name="Mitreva M."/>
        </authorList>
    </citation>
    <scope>NUCLEOTIDE SEQUENCE [LARGE SCALE GENOMIC DNA]</scope>
    <source>
        <strain evidence="5 6">HannoverDv2000</strain>
    </source>
</reference>
<dbReference type="GO" id="GO:0016567">
    <property type="term" value="P:protein ubiquitination"/>
    <property type="evidence" value="ECO:0007669"/>
    <property type="project" value="TreeGrafter"/>
</dbReference>
<protein>
    <recommendedName>
        <fullName evidence="3">Cell division cycle protein 27 homolog</fullName>
    </recommendedName>
</protein>
<dbReference type="OrthoDB" id="69711at2759"/>